<evidence type="ECO:0000256" key="6">
    <source>
        <dbReference type="ARBA" id="ARBA00022857"/>
    </source>
</evidence>
<evidence type="ECO:0000256" key="4">
    <source>
        <dbReference type="ARBA" id="ARBA00022630"/>
    </source>
</evidence>
<dbReference type="AlphaFoldDB" id="A0A1H8Z7M5"/>
<comment type="similarity">
    <text evidence="3">Belongs to the lysine N(6)-hydroxylase/L-ornithine N(5)-oxygenase family.</text>
</comment>
<sequence length="439" mass="48841">MDIAHLDIAGIGIGPFNLGLAALLSRHPHLSCAFLERKAQFRWHEGLLLPGTTLQVPFLADLVTLADPCHPLSYLNYLHQHDRLFQFYYYDHFQVPRREYDHYCRWAAGQLPGCHFGEEVTGVRYDNASERFVIDSVSVSGLERRYSSRDLAIGLGTRPWLPAWAQTRTQAPLLHSAEFGKRQGELEQCRRVVVVGSGQSAAECVLALFNALTPEQVEAGASIHWITRSGGFHPMEYSKLGQECFTPAYMNYFHTLARDKRREIVAQQGLLYKGISFSTIGAIYDLIYERSIGGREPGLTLLSSCDVGTVEDLGSAGLRMTFRHSQLEQRATLEADAIVAATGYAHAWPQWFEQLKGSVLATDAHGDCIVGEDFTAQRCDGGSGRVFVQNAEIFQHGVGSPDLGLGPVRNAVIVNQLLGRAQYRVPQRSSFQRYGLPKD</sequence>
<evidence type="ECO:0000256" key="5">
    <source>
        <dbReference type="ARBA" id="ARBA00022827"/>
    </source>
</evidence>
<keyword evidence="7" id="KW-0560">Oxidoreductase</keyword>
<dbReference type="GO" id="GO:0016491">
    <property type="term" value="F:oxidoreductase activity"/>
    <property type="evidence" value="ECO:0007669"/>
    <property type="project" value="UniProtKB-KW"/>
</dbReference>
<dbReference type="SUPFAM" id="SSF51905">
    <property type="entry name" value="FAD/NAD(P)-binding domain"/>
    <property type="match status" value="1"/>
</dbReference>
<reference evidence="8 9" key="1">
    <citation type="submission" date="2016-10" db="EMBL/GenBank/DDBJ databases">
        <authorList>
            <person name="de Groot N.N."/>
        </authorList>
    </citation>
    <scope>NUCLEOTIDE SEQUENCE [LARGE SCALE GENOMIC DNA]</scope>
    <source>
        <strain evidence="8 9">LMG 27941</strain>
    </source>
</reference>
<dbReference type="PANTHER" id="PTHR42802:SF1">
    <property type="entry name" value="L-ORNITHINE N(5)-MONOOXYGENASE"/>
    <property type="match status" value="1"/>
</dbReference>
<protein>
    <submittedName>
        <fullName evidence="8">Lysine N6-hydroxylase</fullName>
    </submittedName>
</protein>
<organism evidence="8 9">
    <name type="scientific">Pseudomonas soli</name>
    <dbReference type="NCBI Taxonomy" id="1306993"/>
    <lineage>
        <taxon>Bacteria</taxon>
        <taxon>Pseudomonadati</taxon>
        <taxon>Pseudomonadota</taxon>
        <taxon>Gammaproteobacteria</taxon>
        <taxon>Pseudomonadales</taxon>
        <taxon>Pseudomonadaceae</taxon>
        <taxon>Pseudomonas</taxon>
    </lineage>
</organism>
<dbReference type="Proteomes" id="UP000199221">
    <property type="component" value="Unassembled WGS sequence"/>
</dbReference>
<evidence type="ECO:0000256" key="2">
    <source>
        <dbReference type="ARBA" id="ARBA00004924"/>
    </source>
</evidence>
<evidence type="ECO:0000313" key="8">
    <source>
        <dbReference type="EMBL" id="SEP60247.1"/>
    </source>
</evidence>
<dbReference type="GeneID" id="93677947"/>
<evidence type="ECO:0000256" key="7">
    <source>
        <dbReference type="ARBA" id="ARBA00023002"/>
    </source>
</evidence>
<dbReference type="NCBIfam" id="TIGR04439">
    <property type="entry name" value="histamin_N_OH"/>
    <property type="match status" value="1"/>
</dbReference>
<comment type="cofactor">
    <cofactor evidence="1">
        <name>FAD</name>
        <dbReference type="ChEBI" id="CHEBI:57692"/>
    </cofactor>
</comment>
<dbReference type="Pfam" id="PF13434">
    <property type="entry name" value="Lys_Orn_oxgnase"/>
    <property type="match status" value="1"/>
</dbReference>
<keyword evidence="5" id="KW-0274">FAD</keyword>
<dbReference type="InterPro" id="IPR036188">
    <property type="entry name" value="FAD/NAD-bd_sf"/>
</dbReference>
<comment type="pathway">
    <text evidence="2">Siderophore biosynthesis.</text>
</comment>
<accession>A0A1H8Z7M5</accession>
<proteinExistence type="inferred from homology"/>
<keyword evidence="6" id="KW-0521">NADP</keyword>
<evidence type="ECO:0000313" key="9">
    <source>
        <dbReference type="Proteomes" id="UP000199221"/>
    </source>
</evidence>
<gene>
    <name evidence="8" type="ORF">SAMN05216230_10141</name>
</gene>
<keyword evidence="4" id="KW-0285">Flavoprotein</keyword>
<dbReference type="InterPro" id="IPR025700">
    <property type="entry name" value="Lys/Orn_oxygenase"/>
</dbReference>
<dbReference type="PANTHER" id="PTHR42802">
    <property type="entry name" value="MONOOXYGENASE"/>
    <property type="match status" value="1"/>
</dbReference>
<dbReference type="Gene3D" id="3.50.50.60">
    <property type="entry name" value="FAD/NAD(P)-binding domain"/>
    <property type="match status" value="1"/>
</dbReference>
<dbReference type="EMBL" id="FOEQ01000001">
    <property type="protein sequence ID" value="SEP60247.1"/>
    <property type="molecule type" value="Genomic_DNA"/>
</dbReference>
<dbReference type="InterPro" id="IPR031043">
    <property type="entry name" value="Histamin_N_OH"/>
</dbReference>
<evidence type="ECO:0000256" key="3">
    <source>
        <dbReference type="ARBA" id="ARBA00007588"/>
    </source>
</evidence>
<dbReference type="RefSeq" id="WP_094009912.1">
    <property type="nucleotide sequence ID" value="NZ_CP128543.1"/>
</dbReference>
<name>A0A1H8Z7M5_9PSED</name>
<evidence type="ECO:0000256" key="1">
    <source>
        <dbReference type="ARBA" id="ARBA00001974"/>
    </source>
</evidence>